<dbReference type="EMBL" id="OBKZ01000012">
    <property type="protein sequence ID" value="SOB51429.1"/>
    <property type="molecule type" value="Genomic_DNA"/>
</dbReference>
<evidence type="ECO:0000313" key="1">
    <source>
        <dbReference type="EMBL" id="SOB51429.1"/>
    </source>
</evidence>
<protein>
    <submittedName>
        <fullName evidence="1">Uncharacterized protein</fullName>
    </submittedName>
</protein>
<reference evidence="1 2" key="1">
    <citation type="submission" date="2017-08" db="EMBL/GenBank/DDBJ databases">
        <authorList>
            <person name="Chaillou S."/>
        </authorList>
    </citation>
    <scope>NUCLEOTIDE SEQUENCE [LARGE SCALE GENOMIC DNA]</scope>
    <source>
        <strain evidence="1 2">MFPA15A1205</strain>
    </source>
</reference>
<proteinExistence type="predicted"/>
<name>A0AAX2H4G2_9PSED</name>
<evidence type="ECO:0000313" key="2">
    <source>
        <dbReference type="Proteomes" id="UP000219564"/>
    </source>
</evidence>
<comment type="caution">
    <text evidence="1">The sequence shown here is derived from an EMBL/GenBank/DDBJ whole genome shotgun (WGS) entry which is preliminary data.</text>
</comment>
<dbReference type="Proteomes" id="UP000219564">
    <property type="component" value="Unassembled WGS sequence"/>
</dbReference>
<organism evidence="1 2">
    <name type="scientific">Pseudomonas lundensis</name>
    <dbReference type="NCBI Taxonomy" id="86185"/>
    <lineage>
        <taxon>Bacteria</taxon>
        <taxon>Pseudomonadati</taxon>
        <taxon>Pseudomonadota</taxon>
        <taxon>Gammaproteobacteria</taxon>
        <taxon>Pseudomonadales</taxon>
        <taxon>Pseudomonadaceae</taxon>
        <taxon>Pseudomonas</taxon>
    </lineage>
</organism>
<sequence>MHDALKPVGVRRLGCQHVMQRLFTFRIHSTSSHERQFAQDAFFANSRSESCLWRLFTAVPRWALRRL</sequence>
<accession>A0AAX2H4G2</accession>
<gene>
    <name evidence="1" type="ORF">PLUA15_20171</name>
</gene>
<dbReference type="AlphaFoldDB" id="A0AAX2H4G2"/>